<comment type="similarity">
    <text evidence="3">Belongs to the enoyl-CoA hydratase/isomerase family.</text>
</comment>
<dbReference type="CDD" id="cd06558">
    <property type="entry name" value="crotonase-like"/>
    <property type="match status" value="1"/>
</dbReference>
<keyword evidence="4" id="KW-0276">Fatty acid metabolism</keyword>
<keyword evidence="10" id="KW-1185">Reference proteome</keyword>
<keyword evidence="5" id="KW-0007">Acetylation</keyword>
<dbReference type="UniPathway" id="UPA00659"/>
<dbReference type="GO" id="GO:0006635">
    <property type="term" value="P:fatty acid beta-oxidation"/>
    <property type="evidence" value="ECO:0007669"/>
    <property type="project" value="UniProtKB-UniPathway"/>
</dbReference>
<accession>A0A562Q8X1</accession>
<dbReference type="Gene3D" id="1.10.12.10">
    <property type="entry name" value="Lyase 2-enoyl-coa Hydratase, Chain A, domain 2"/>
    <property type="match status" value="1"/>
</dbReference>
<sequence length="270" mass="29763">MKEFHAFRLEQVDQVVNVIIDRPEKINAMNAAFWQEIREIFHWADQERSVRAIVLSGAGAHFSSGIDLSLLSETAGQLGRDVGHNTELLHAKILELQSSFNAVANCRKPVLAAIQGYCLGGAIDLIAACDMRYASADARFALKEIDLGMVADTGSLQRLPKLIGDGVLRELAFTGRHFTGEEALSIGLVNRLYMTADQMMDDVMQIAATIAVKSPRAIRGTKAMINYMQDHRIDDGLDYIATWNAAMLQSNDLRIALAAQMSRQAPDFPD</sequence>
<dbReference type="Proteomes" id="UP000316905">
    <property type="component" value="Unassembled WGS sequence"/>
</dbReference>
<evidence type="ECO:0000256" key="7">
    <source>
        <dbReference type="ARBA" id="ARBA00023140"/>
    </source>
</evidence>
<evidence type="ECO:0000256" key="8">
    <source>
        <dbReference type="ARBA" id="ARBA00023235"/>
    </source>
</evidence>
<dbReference type="FunFam" id="3.90.226.10:FF:000024">
    <property type="entry name" value="Delta3,5-delta2,4-dienoyl-CoA isomerase"/>
    <property type="match status" value="1"/>
</dbReference>
<dbReference type="InterPro" id="IPR045002">
    <property type="entry name" value="Ech1-like"/>
</dbReference>
<organism evidence="9 10">
    <name type="scientific">Pseudomonas duriflava</name>
    <dbReference type="NCBI Taxonomy" id="459528"/>
    <lineage>
        <taxon>Bacteria</taxon>
        <taxon>Pseudomonadati</taxon>
        <taxon>Pseudomonadota</taxon>
        <taxon>Gammaproteobacteria</taxon>
        <taxon>Pseudomonadales</taxon>
        <taxon>Pseudomonadaceae</taxon>
        <taxon>Pseudomonas</taxon>
    </lineage>
</organism>
<gene>
    <name evidence="9" type="ORF">IQ22_03016</name>
</gene>
<dbReference type="PANTHER" id="PTHR43149:SF1">
    <property type="entry name" value="DELTA(3,5)-DELTA(2,4)-DIENOYL-COA ISOMERASE, MITOCHONDRIAL"/>
    <property type="match status" value="1"/>
</dbReference>
<dbReference type="EMBL" id="VLKY01000009">
    <property type="protein sequence ID" value="TWI53169.1"/>
    <property type="molecule type" value="Genomic_DNA"/>
</dbReference>
<dbReference type="GO" id="GO:0005737">
    <property type="term" value="C:cytoplasm"/>
    <property type="evidence" value="ECO:0007669"/>
    <property type="project" value="UniProtKB-ARBA"/>
</dbReference>
<dbReference type="SUPFAM" id="SSF52096">
    <property type="entry name" value="ClpP/crotonase"/>
    <property type="match status" value="1"/>
</dbReference>
<dbReference type="InterPro" id="IPR001753">
    <property type="entry name" value="Enoyl-CoA_hydra/iso"/>
</dbReference>
<evidence type="ECO:0000256" key="6">
    <source>
        <dbReference type="ARBA" id="ARBA00023098"/>
    </source>
</evidence>
<dbReference type="Gene3D" id="3.90.226.10">
    <property type="entry name" value="2-enoyl-CoA Hydratase, Chain A, domain 1"/>
    <property type="match status" value="1"/>
</dbReference>
<keyword evidence="7" id="KW-0576">Peroxisome</keyword>
<evidence type="ECO:0000256" key="3">
    <source>
        <dbReference type="ARBA" id="ARBA00005254"/>
    </source>
</evidence>
<keyword evidence="8" id="KW-0413">Isomerase</keyword>
<dbReference type="PANTHER" id="PTHR43149">
    <property type="entry name" value="ENOYL-COA HYDRATASE"/>
    <property type="match status" value="1"/>
</dbReference>
<evidence type="ECO:0000256" key="2">
    <source>
        <dbReference type="ARBA" id="ARBA00005005"/>
    </source>
</evidence>
<comment type="pathway">
    <text evidence="2">Lipid metabolism; fatty acid beta-oxidation.</text>
</comment>
<reference evidence="9 10" key="1">
    <citation type="journal article" date="2015" name="Stand. Genomic Sci.">
        <title>Genomic Encyclopedia of Bacterial and Archaeal Type Strains, Phase III: the genomes of soil and plant-associated and newly described type strains.</title>
        <authorList>
            <person name="Whitman W.B."/>
            <person name="Woyke T."/>
            <person name="Klenk H.P."/>
            <person name="Zhou Y."/>
            <person name="Lilburn T.G."/>
            <person name="Beck B.J."/>
            <person name="De Vos P."/>
            <person name="Vandamme P."/>
            <person name="Eisen J.A."/>
            <person name="Garrity G."/>
            <person name="Hugenholtz P."/>
            <person name="Kyrpides N.C."/>
        </authorList>
    </citation>
    <scope>NUCLEOTIDE SEQUENCE [LARGE SCALE GENOMIC DNA]</scope>
    <source>
        <strain evidence="9 10">CGMCC 1.6858</strain>
    </source>
</reference>
<dbReference type="InterPro" id="IPR029045">
    <property type="entry name" value="ClpP/crotonase-like_dom_sf"/>
</dbReference>
<dbReference type="NCBIfam" id="NF004794">
    <property type="entry name" value="PRK06142.1"/>
    <property type="match status" value="1"/>
</dbReference>
<dbReference type="FunFam" id="1.10.12.10:FF:000004">
    <property type="entry name" value="Delta3,5-delta2,4-dienoyl-CoA isomerase"/>
    <property type="match status" value="1"/>
</dbReference>
<evidence type="ECO:0000256" key="4">
    <source>
        <dbReference type="ARBA" id="ARBA00022832"/>
    </source>
</evidence>
<name>A0A562Q8X1_9PSED</name>
<evidence type="ECO:0000256" key="1">
    <source>
        <dbReference type="ARBA" id="ARBA00004275"/>
    </source>
</evidence>
<evidence type="ECO:0000256" key="5">
    <source>
        <dbReference type="ARBA" id="ARBA00022990"/>
    </source>
</evidence>
<comment type="caution">
    <text evidence="9">The sequence shown here is derived from an EMBL/GenBank/DDBJ whole genome shotgun (WGS) entry which is preliminary data.</text>
</comment>
<evidence type="ECO:0000313" key="9">
    <source>
        <dbReference type="EMBL" id="TWI53169.1"/>
    </source>
</evidence>
<dbReference type="Pfam" id="PF00378">
    <property type="entry name" value="ECH_1"/>
    <property type="match status" value="1"/>
</dbReference>
<dbReference type="InterPro" id="IPR014748">
    <property type="entry name" value="Enoyl-CoA_hydra_C"/>
</dbReference>
<protein>
    <submittedName>
        <fullName evidence="9">Enoyl-CoA hydratase</fullName>
    </submittedName>
</protein>
<dbReference type="GO" id="GO:0016853">
    <property type="term" value="F:isomerase activity"/>
    <property type="evidence" value="ECO:0007669"/>
    <property type="project" value="UniProtKB-KW"/>
</dbReference>
<evidence type="ECO:0000313" key="10">
    <source>
        <dbReference type="Proteomes" id="UP000316905"/>
    </source>
</evidence>
<keyword evidence="6" id="KW-0443">Lipid metabolism</keyword>
<dbReference type="RefSeq" id="WP_145143293.1">
    <property type="nucleotide sequence ID" value="NZ_VLKY01000009.1"/>
</dbReference>
<dbReference type="OrthoDB" id="4608673at2"/>
<proteinExistence type="inferred from homology"/>
<comment type="subcellular location">
    <subcellularLocation>
        <location evidence="1">Peroxisome</location>
    </subcellularLocation>
</comment>
<dbReference type="AlphaFoldDB" id="A0A562Q8X1"/>